<dbReference type="Gene3D" id="3.30.9.10">
    <property type="entry name" value="D-Amino Acid Oxidase, subunit A, domain 2"/>
    <property type="match status" value="1"/>
</dbReference>
<comment type="cofactor">
    <cofactor evidence="1">
        <name>FAD</name>
        <dbReference type="ChEBI" id="CHEBI:57692"/>
    </cofactor>
</comment>
<dbReference type="SUPFAM" id="SSF51905">
    <property type="entry name" value="FAD/NAD(P)-binding domain"/>
    <property type="match status" value="1"/>
</dbReference>
<name>A0A1Y3PIV1_9BACI</name>
<evidence type="ECO:0000313" key="7">
    <source>
        <dbReference type="EMBL" id="OUM86056.1"/>
    </source>
</evidence>
<protein>
    <submittedName>
        <fullName evidence="7">Hydroxyglutarate oxidase</fullName>
    </submittedName>
</protein>
<evidence type="ECO:0000256" key="5">
    <source>
        <dbReference type="ARBA" id="ARBA00037941"/>
    </source>
</evidence>
<accession>A0A1Y3PIV1</accession>
<reference evidence="8" key="1">
    <citation type="submission" date="2016-06" db="EMBL/GenBank/DDBJ databases">
        <authorList>
            <person name="Nascimento L."/>
            <person name="Pereira R.V."/>
            <person name="Martins L.F."/>
            <person name="Quaggio R.B."/>
            <person name="Silva A.M."/>
            <person name="Setubal J.C."/>
        </authorList>
    </citation>
    <scope>NUCLEOTIDE SEQUENCE [LARGE SCALE GENOMIC DNA]</scope>
</reference>
<keyword evidence="4" id="KW-0560">Oxidoreductase</keyword>
<dbReference type="GO" id="GO:0005737">
    <property type="term" value="C:cytoplasm"/>
    <property type="evidence" value="ECO:0007669"/>
    <property type="project" value="TreeGrafter"/>
</dbReference>
<evidence type="ECO:0000256" key="1">
    <source>
        <dbReference type="ARBA" id="ARBA00001974"/>
    </source>
</evidence>
<evidence type="ECO:0000256" key="3">
    <source>
        <dbReference type="ARBA" id="ARBA00022827"/>
    </source>
</evidence>
<dbReference type="InterPro" id="IPR006076">
    <property type="entry name" value="FAD-dep_OxRdtase"/>
</dbReference>
<dbReference type="Pfam" id="PF01266">
    <property type="entry name" value="DAO"/>
    <property type="match status" value="1"/>
</dbReference>
<sequence>MYDVAIIGGGIVGMSTAMHLLETAPGAKVVLLEKEERLGLHQTGNNSGVIHSGIYYKPGSLKARFATQGSRAMYMFCEKNGIPYENCGKVIVAVNPSEIPLLENLYERGLANGLAVKKISPAELREREPHIRGIAAIYVPETGIVNFREVLAAMARNVEQAGGELRLGARVEGWTETSDGVVLRTHREELRARYVVNCAGLFSDRVARLAGISPGLKIVPFRGEYYELVPQKRHLVKHLVYPVPNPAFPFLGVHLTRAIDGTVHAGPNAVLSFKREGYRKGDVSLRDSIEVLAYPAFWKIVRRYGRLGLGEMLRSWSKQAFLRHVQSFLPEVKAEDLTPAPAGVRAQALSRDGRLLDDFHILQKGRGIHVLNAPSPAATASLMIGQYLARRILDAASGEAGFGASFASVQNKA</sequence>
<dbReference type="Gene3D" id="3.50.50.60">
    <property type="entry name" value="FAD/NAD(P)-binding domain"/>
    <property type="match status" value="1"/>
</dbReference>
<dbReference type="Proteomes" id="UP000196475">
    <property type="component" value="Unassembled WGS sequence"/>
</dbReference>
<evidence type="ECO:0000313" key="8">
    <source>
        <dbReference type="Proteomes" id="UP000196475"/>
    </source>
</evidence>
<dbReference type="InterPro" id="IPR036188">
    <property type="entry name" value="FAD/NAD-bd_sf"/>
</dbReference>
<dbReference type="GO" id="GO:0047545">
    <property type="term" value="F:(S)-2-hydroxyglutarate dehydrogenase activity"/>
    <property type="evidence" value="ECO:0007669"/>
    <property type="project" value="TreeGrafter"/>
</dbReference>
<organism evidence="7 8">
    <name type="scientific">Bacillus thermozeamaize</name>
    <dbReference type="NCBI Taxonomy" id="230954"/>
    <lineage>
        <taxon>Bacteria</taxon>
        <taxon>Bacillati</taxon>
        <taxon>Bacillota</taxon>
        <taxon>Bacilli</taxon>
        <taxon>Bacillales</taxon>
        <taxon>Bacillaceae</taxon>
        <taxon>Bacillus</taxon>
    </lineage>
</organism>
<gene>
    <name evidence="7" type="ORF">BAA01_01525</name>
</gene>
<feature type="domain" description="FAD dependent oxidoreductase" evidence="6">
    <location>
        <begin position="3"/>
        <end position="391"/>
    </location>
</feature>
<dbReference type="NCBIfam" id="NF008726">
    <property type="entry name" value="PRK11728.1"/>
    <property type="match status" value="1"/>
</dbReference>
<comment type="similarity">
    <text evidence="5">Belongs to the L2HGDH family.</text>
</comment>
<evidence type="ECO:0000256" key="2">
    <source>
        <dbReference type="ARBA" id="ARBA00022630"/>
    </source>
</evidence>
<dbReference type="EMBL" id="LZRT01000094">
    <property type="protein sequence ID" value="OUM86056.1"/>
    <property type="molecule type" value="Genomic_DNA"/>
</dbReference>
<comment type="caution">
    <text evidence="7">The sequence shown here is derived from an EMBL/GenBank/DDBJ whole genome shotgun (WGS) entry which is preliminary data.</text>
</comment>
<dbReference type="PANTHER" id="PTHR43104">
    <property type="entry name" value="L-2-HYDROXYGLUTARATE DEHYDROGENASE, MITOCHONDRIAL"/>
    <property type="match status" value="1"/>
</dbReference>
<dbReference type="PANTHER" id="PTHR43104:SF2">
    <property type="entry name" value="L-2-HYDROXYGLUTARATE DEHYDROGENASE, MITOCHONDRIAL"/>
    <property type="match status" value="1"/>
</dbReference>
<proteinExistence type="inferred from homology"/>
<dbReference type="AlphaFoldDB" id="A0A1Y3PIV1"/>
<keyword evidence="2" id="KW-0285">Flavoprotein</keyword>
<evidence type="ECO:0000259" key="6">
    <source>
        <dbReference type="Pfam" id="PF01266"/>
    </source>
</evidence>
<keyword evidence="3" id="KW-0274">FAD</keyword>
<evidence type="ECO:0000256" key="4">
    <source>
        <dbReference type="ARBA" id="ARBA00023002"/>
    </source>
</evidence>